<protein>
    <submittedName>
        <fullName evidence="12">Thiol:disulfide interchange protein</fullName>
    </submittedName>
</protein>
<accession>A0A415KYP2</accession>
<evidence type="ECO:0000256" key="9">
    <source>
        <dbReference type="SAM" id="SignalP"/>
    </source>
</evidence>
<dbReference type="AlphaFoldDB" id="A0A415KYP2"/>
<evidence type="ECO:0000256" key="7">
    <source>
        <dbReference type="SAM" id="MobiDB-lite"/>
    </source>
</evidence>
<proteinExistence type="predicted"/>
<dbReference type="Gene3D" id="2.60.40.1250">
    <property type="entry name" value="Thiol:disulfide interchange protein DsbD, N-terminal domain"/>
    <property type="match status" value="1"/>
</dbReference>
<gene>
    <name evidence="12" type="ORF">DW027_02560</name>
    <name evidence="11" type="ORF">GA560_07350</name>
</gene>
<feature type="transmembrane region" description="Helical" evidence="8">
    <location>
        <begin position="402"/>
        <end position="422"/>
    </location>
</feature>
<feature type="chain" id="PRO_5033819567" evidence="9">
    <location>
        <begin position="22"/>
        <end position="694"/>
    </location>
</feature>
<evidence type="ECO:0000256" key="4">
    <source>
        <dbReference type="ARBA" id="ARBA00022748"/>
    </source>
</evidence>
<organism evidence="12 13">
    <name type="scientific">Bacteroides xylanisolvens</name>
    <dbReference type="NCBI Taxonomy" id="371601"/>
    <lineage>
        <taxon>Bacteria</taxon>
        <taxon>Pseudomonadati</taxon>
        <taxon>Bacteroidota</taxon>
        <taxon>Bacteroidia</taxon>
        <taxon>Bacteroidales</taxon>
        <taxon>Bacteroidaceae</taxon>
        <taxon>Bacteroides</taxon>
    </lineage>
</organism>
<keyword evidence="3 8" id="KW-0812">Transmembrane</keyword>
<feature type="compositionally biased region" description="Basic and acidic residues" evidence="7">
    <location>
        <begin position="163"/>
        <end position="183"/>
    </location>
</feature>
<dbReference type="PANTHER" id="PTHR32234">
    <property type="entry name" value="THIOL:DISULFIDE INTERCHANGE PROTEIN DSBD"/>
    <property type="match status" value="1"/>
</dbReference>
<keyword evidence="9" id="KW-0732">Signal</keyword>
<dbReference type="InterPro" id="IPR013766">
    <property type="entry name" value="Thioredoxin_domain"/>
</dbReference>
<dbReference type="InterPro" id="IPR036929">
    <property type="entry name" value="DsbDN_sf"/>
</dbReference>
<evidence type="ECO:0000256" key="1">
    <source>
        <dbReference type="ARBA" id="ARBA00004651"/>
    </source>
</evidence>
<dbReference type="InterPro" id="IPR003834">
    <property type="entry name" value="Cyt_c_assmbl_TM_dom"/>
</dbReference>
<feature type="transmembrane region" description="Helical" evidence="8">
    <location>
        <begin position="362"/>
        <end position="390"/>
    </location>
</feature>
<feature type="transmembrane region" description="Helical" evidence="8">
    <location>
        <begin position="434"/>
        <end position="452"/>
    </location>
</feature>
<dbReference type="InterPro" id="IPR028250">
    <property type="entry name" value="DsbDN"/>
</dbReference>
<reference evidence="12 13" key="1">
    <citation type="submission" date="2018-08" db="EMBL/GenBank/DDBJ databases">
        <title>A genome reference for cultivated species of the human gut microbiota.</title>
        <authorList>
            <person name="Zou Y."/>
            <person name="Xue W."/>
            <person name="Luo G."/>
        </authorList>
    </citation>
    <scope>NUCLEOTIDE SEQUENCE [LARGE SCALE GENOMIC DNA]</scope>
    <source>
        <strain evidence="12 13">AF38-2</strain>
    </source>
</reference>
<reference evidence="11 14" key="2">
    <citation type="journal article" date="2019" name="Nat. Med.">
        <title>A library of human gut bacterial isolates paired with longitudinal multiomics data enables mechanistic microbiome research.</title>
        <authorList>
            <person name="Poyet M."/>
            <person name="Groussin M."/>
            <person name="Gibbons S.M."/>
            <person name="Avila-Pacheco J."/>
            <person name="Jiang X."/>
            <person name="Kearney S.M."/>
            <person name="Perrotta A.R."/>
            <person name="Berdy B."/>
            <person name="Zhao S."/>
            <person name="Lieberman T.D."/>
            <person name="Swanson P.K."/>
            <person name="Smith M."/>
            <person name="Roesemann S."/>
            <person name="Alexander J.E."/>
            <person name="Rich S.A."/>
            <person name="Livny J."/>
            <person name="Vlamakis H."/>
            <person name="Clish C."/>
            <person name="Bullock K."/>
            <person name="Deik A."/>
            <person name="Scott J."/>
            <person name="Pierce K.A."/>
            <person name="Xavier R.J."/>
            <person name="Alm E.J."/>
        </authorList>
    </citation>
    <scope>NUCLEOTIDE SEQUENCE [LARGE SCALE GENOMIC DNA]</scope>
    <source>
        <strain evidence="11 14">BIOML-A73</strain>
    </source>
</reference>
<dbReference type="Pfam" id="PF02683">
    <property type="entry name" value="DsbD_TM"/>
    <property type="match status" value="1"/>
</dbReference>
<dbReference type="GO" id="GO:0017004">
    <property type="term" value="P:cytochrome complex assembly"/>
    <property type="evidence" value="ECO:0007669"/>
    <property type="project" value="UniProtKB-KW"/>
</dbReference>
<evidence type="ECO:0000256" key="6">
    <source>
        <dbReference type="ARBA" id="ARBA00023136"/>
    </source>
</evidence>
<feature type="domain" description="Thioredoxin" evidence="10">
    <location>
        <begin position="526"/>
        <end position="692"/>
    </location>
</feature>
<evidence type="ECO:0000256" key="3">
    <source>
        <dbReference type="ARBA" id="ARBA00022692"/>
    </source>
</evidence>
<dbReference type="PANTHER" id="PTHR32234:SF0">
    <property type="entry name" value="THIOL:DISULFIDE INTERCHANGE PROTEIN DSBD"/>
    <property type="match status" value="1"/>
</dbReference>
<evidence type="ECO:0000313" key="12">
    <source>
        <dbReference type="EMBL" id="RHL41382.1"/>
    </source>
</evidence>
<dbReference type="GO" id="GO:0015035">
    <property type="term" value="F:protein-disulfide reductase activity"/>
    <property type="evidence" value="ECO:0007669"/>
    <property type="project" value="TreeGrafter"/>
</dbReference>
<keyword evidence="4" id="KW-0201">Cytochrome c-type biogenesis</keyword>
<dbReference type="Proteomes" id="UP000474077">
    <property type="component" value="Unassembled WGS sequence"/>
</dbReference>
<dbReference type="Gene3D" id="3.40.30.10">
    <property type="entry name" value="Glutaredoxin"/>
    <property type="match status" value="1"/>
</dbReference>
<dbReference type="Pfam" id="PF13899">
    <property type="entry name" value="Thioredoxin_7"/>
    <property type="match status" value="1"/>
</dbReference>
<evidence type="ECO:0000256" key="5">
    <source>
        <dbReference type="ARBA" id="ARBA00022989"/>
    </source>
</evidence>
<evidence type="ECO:0000313" key="14">
    <source>
        <dbReference type="Proteomes" id="UP000474077"/>
    </source>
</evidence>
<dbReference type="Pfam" id="PF11412">
    <property type="entry name" value="DsbD_N"/>
    <property type="match status" value="1"/>
</dbReference>
<comment type="caution">
    <text evidence="12">The sequence shown here is derived from an EMBL/GenBank/DDBJ whole genome shotgun (WGS) entry which is preliminary data.</text>
</comment>
<feature type="transmembrane region" description="Helical" evidence="8">
    <location>
        <begin position="241"/>
        <end position="265"/>
    </location>
</feature>
<dbReference type="EMBL" id="WDER01000014">
    <property type="protein sequence ID" value="KAB6084529.1"/>
    <property type="molecule type" value="Genomic_DNA"/>
</dbReference>
<feature type="region of interest" description="Disordered" evidence="7">
    <location>
        <begin position="158"/>
        <end position="188"/>
    </location>
</feature>
<dbReference type="SUPFAM" id="SSF52833">
    <property type="entry name" value="Thioredoxin-like"/>
    <property type="match status" value="1"/>
</dbReference>
<evidence type="ECO:0000313" key="11">
    <source>
        <dbReference type="EMBL" id="KAB6084529.1"/>
    </source>
</evidence>
<feature type="signal peptide" evidence="9">
    <location>
        <begin position="1"/>
        <end position="21"/>
    </location>
</feature>
<feature type="transmembrane region" description="Helical" evidence="8">
    <location>
        <begin position="472"/>
        <end position="491"/>
    </location>
</feature>
<evidence type="ECO:0000259" key="10">
    <source>
        <dbReference type="PROSITE" id="PS51352"/>
    </source>
</evidence>
<feature type="transmembrane region" description="Helical" evidence="8">
    <location>
        <begin position="503"/>
        <end position="525"/>
    </location>
</feature>
<keyword evidence="6 8" id="KW-0472">Membrane</keyword>
<evidence type="ECO:0000256" key="2">
    <source>
        <dbReference type="ARBA" id="ARBA00022475"/>
    </source>
</evidence>
<dbReference type="GO" id="GO:0005886">
    <property type="term" value="C:plasma membrane"/>
    <property type="evidence" value="ECO:0007669"/>
    <property type="project" value="UniProtKB-SubCell"/>
</dbReference>
<comment type="subcellular location">
    <subcellularLocation>
        <location evidence="1">Cell membrane</location>
        <topology evidence="1">Multi-pass membrane protein</topology>
    </subcellularLocation>
</comment>
<sequence length="694" mass="76692">MKMRKIISFLLLSFVVYALQAQIKDPVKFKTELTTLSDTEAEVVFTATIDKGWHVYSTDLGDGGPISATFNVDNKSGVELVGKLKPVGKEVATFDKLFEMKVRYFENTAKFVQKVKFTGGAYAIEGYLEYGACDDESCLPPTQVPFKFSGVAKAGNAAATKTEQPKAEQPEQKVVDKADKKEGATPVASKDSSAMMELVPATTTEAITDIQPAVTSSELWKPVISDLQALGEEHGQEDMSWIYIFITGFLGGLLALFTPCVWPIIPMTVSFFLKRSKDKKKGIRDAWTYGASIVVIYVALGLAITLIFGASALNALSTNAIFNILFFLMLVIFAASFFGAFEIRLPSKWGNAVDSKAESTTGLLSIFLMAFTLSLVSFSCTGPIIGFLLVQVSTTGSVVAPAIGMLGFAIALALPFTLFALFPSWLKSMPKSGGWMNVIKVTLGFLELAFALKFLSVADLAYGWRLLDRETFLALWIVIFALLGFYLLGKIKFPHDDDDNKVGVTRFFMALISLAFAVYMVPGLWGAPLKAVSAFAPPMQTQDFNLYKNEVHAKFDDYDLGMEYARLNGKPVMLDFTGYGCVNCRKMEAAVWTDPKVSDLINNDYVLITLYVDNKTPLTEPVKIIENGTERTLRTVGDKWSYLQRVKFGANAQPFYVLLDNQGKPLNKSYAYNEDIPKYIEFLQTGLENYKKEK</sequence>
<name>A0A415KYP2_9BACE</name>
<evidence type="ECO:0000256" key="8">
    <source>
        <dbReference type="SAM" id="Phobius"/>
    </source>
</evidence>
<evidence type="ECO:0000313" key="13">
    <source>
        <dbReference type="Proteomes" id="UP000284495"/>
    </source>
</evidence>
<dbReference type="InterPro" id="IPR036249">
    <property type="entry name" value="Thioredoxin-like_sf"/>
</dbReference>
<keyword evidence="2" id="KW-1003">Cell membrane</keyword>
<feature type="transmembrane region" description="Helical" evidence="8">
    <location>
        <begin position="286"/>
        <end position="308"/>
    </location>
</feature>
<dbReference type="EMBL" id="QROO01000002">
    <property type="protein sequence ID" value="RHL41382.1"/>
    <property type="molecule type" value="Genomic_DNA"/>
</dbReference>
<dbReference type="GO" id="GO:0045454">
    <property type="term" value="P:cell redox homeostasis"/>
    <property type="evidence" value="ECO:0007669"/>
    <property type="project" value="TreeGrafter"/>
</dbReference>
<feature type="transmembrane region" description="Helical" evidence="8">
    <location>
        <begin position="320"/>
        <end position="341"/>
    </location>
</feature>
<dbReference type="Proteomes" id="UP000284495">
    <property type="component" value="Unassembled WGS sequence"/>
</dbReference>
<dbReference type="PROSITE" id="PS51352">
    <property type="entry name" value="THIOREDOXIN_2"/>
    <property type="match status" value="1"/>
</dbReference>
<keyword evidence="5 8" id="KW-1133">Transmembrane helix</keyword>